<comment type="caution">
    <text evidence="6">The sequence shown here is derived from an EMBL/GenBank/DDBJ whole genome shotgun (WGS) entry which is preliminary data.</text>
</comment>
<comment type="caution">
    <text evidence="2">Lacks conserved residue(s) required for the propagation of feature annotation.</text>
</comment>
<dbReference type="InterPro" id="IPR000859">
    <property type="entry name" value="CUB_dom"/>
</dbReference>
<feature type="domain" description="CUB" evidence="5">
    <location>
        <begin position="76"/>
        <end position="170"/>
    </location>
</feature>
<feature type="transmembrane region" description="Helical" evidence="4">
    <location>
        <begin position="185"/>
        <end position="208"/>
    </location>
</feature>
<sequence>MKVGSRLKKGKIPIRERDVSVGRQVTEGKTMEEYAERSRLAIAWVFVSSTRPAVTLRYQPDLDRLSHRAIASPEWCGARTHGRNGYVYSHEMARKLASEGVGLRWEAKENHYPIDANCSMSIYAGLESRLLLQFPRRIDLECATDGTMCDCLRIYDGTTSDDPLLLSVCGYRERLAGLLMKNAELMAMLCVLTIVIFLLLAVSIGFCVKENQKRRNRVHAQPRRAGGAQPGSPGYTQRAT</sequence>
<dbReference type="Proteomes" id="UP001209878">
    <property type="component" value="Unassembled WGS sequence"/>
</dbReference>
<dbReference type="InterPro" id="IPR035914">
    <property type="entry name" value="Sperma_CUB_dom_sf"/>
</dbReference>
<name>A0AAD9NK99_RIDPI</name>
<keyword evidence="4" id="KW-0472">Membrane</keyword>
<evidence type="ECO:0000256" key="1">
    <source>
        <dbReference type="ARBA" id="ARBA00023157"/>
    </source>
</evidence>
<evidence type="ECO:0000256" key="3">
    <source>
        <dbReference type="SAM" id="MobiDB-lite"/>
    </source>
</evidence>
<evidence type="ECO:0000256" key="2">
    <source>
        <dbReference type="PROSITE-ProRule" id="PRU00059"/>
    </source>
</evidence>
<dbReference type="SUPFAM" id="SSF49854">
    <property type="entry name" value="Spermadhesin, CUB domain"/>
    <property type="match status" value="1"/>
</dbReference>
<evidence type="ECO:0000259" key="5">
    <source>
        <dbReference type="PROSITE" id="PS01180"/>
    </source>
</evidence>
<keyword evidence="1" id="KW-1015">Disulfide bond</keyword>
<dbReference type="AlphaFoldDB" id="A0AAD9NK99"/>
<evidence type="ECO:0000313" key="6">
    <source>
        <dbReference type="EMBL" id="KAK2171386.1"/>
    </source>
</evidence>
<evidence type="ECO:0000313" key="7">
    <source>
        <dbReference type="Proteomes" id="UP001209878"/>
    </source>
</evidence>
<protein>
    <recommendedName>
        <fullName evidence="5">CUB domain-containing protein</fullName>
    </recommendedName>
</protein>
<keyword evidence="7" id="KW-1185">Reference proteome</keyword>
<organism evidence="6 7">
    <name type="scientific">Ridgeia piscesae</name>
    <name type="common">Tubeworm</name>
    <dbReference type="NCBI Taxonomy" id="27915"/>
    <lineage>
        <taxon>Eukaryota</taxon>
        <taxon>Metazoa</taxon>
        <taxon>Spiralia</taxon>
        <taxon>Lophotrochozoa</taxon>
        <taxon>Annelida</taxon>
        <taxon>Polychaeta</taxon>
        <taxon>Sedentaria</taxon>
        <taxon>Canalipalpata</taxon>
        <taxon>Sabellida</taxon>
        <taxon>Siboglinidae</taxon>
        <taxon>Ridgeia</taxon>
    </lineage>
</organism>
<keyword evidence="4" id="KW-1133">Transmembrane helix</keyword>
<dbReference type="PROSITE" id="PS01180">
    <property type="entry name" value="CUB"/>
    <property type="match status" value="1"/>
</dbReference>
<accession>A0AAD9NK99</accession>
<evidence type="ECO:0000256" key="4">
    <source>
        <dbReference type="SAM" id="Phobius"/>
    </source>
</evidence>
<reference evidence="6" key="1">
    <citation type="journal article" date="2023" name="Mol. Biol. Evol.">
        <title>Third-Generation Sequencing Reveals the Adaptive Role of the Epigenome in Three Deep-Sea Polychaetes.</title>
        <authorList>
            <person name="Perez M."/>
            <person name="Aroh O."/>
            <person name="Sun Y."/>
            <person name="Lan Y."/>
            <person name="Juniper S.K."/>
            <person name="Young C.R."/>
            <person name="Angers B."/>
            <person name="Qian P.Y."/>
        </authorList>
    </citation>
    <scope>NUCLEOTIDE SEQUENCE</scope>
    <source>
        <strain evidence="6">R07B-5</strain>
    </source>
</reference>
<gene>
    <name evidence="6" type="ORF">NP493_1072g00011</name>
</gene>
<dbReference type="Gene3D" id="2.60.120.290">
    <property type="entry name" value="Spermadhesin, CUB domain"/>
    <property type="match status" value="1"/>
</dbReference>
<proteinExistence type="predicted"/>
<keyword evidence="4" id="KW-0812">Transmembrane</keyword>
<dbReference type="EMBL" id="JAODUO010001070">
    <property type="protein sequence ID" value="KAK2171386.1"/>
    <property type="molecule type" value="Genomic_DNA"/>
</dbReference>
<feature type="region of interest" description="Disordered" evidence="3">
    <location>
        <begin position="217"/>
        <end position="240"/>
    </location>
</feature>